<evidence type="ECO:0000256" key="1">
    <source>
        <dbReference type="SAM" id="Phobius"/>
    </source>
</evidence>
<feature type="transmembrane region" description="Helical" evidence="1">
    <location>
        <begin position="84"/>
        <end position="110"/>
    </location>
</feature>
<dbReference type="EMBL" id="JAENHP010000016">
    <property type="protein sequence ID" value="MBM2620849.1"/>
    <property type="molecule type" value="Genomic_DNA"/>
</dbReference>
<evidence type="ECO:0000313" key="2">
    <source>
        <dbReference type="EMBL" id="MBM2620849.1"/>
    </source>
</evidence>
<keyword evidence="3" id="KW-1185">Reference proteome</keyword>
<gene>
    <name evidence="2" type="ORF">JIG36_35650</name>
</gene>
<dbReference type="Proteomes" id="UP000632138">
    <property type="component" value="Unassembled WGS sequence"/>
</dbReference>
<keyword evidence="1" id="KW-1133">Transmembrane helix</keyword>
<keyword evidence="1" id="KW-0812">Transmembrane</keyword>
<accession>A0ABS2ALV4</accession>
<protein>
    <submittedName>
        <fullName evidence="2">Uncharacterized protein</fullName>
    </submittedName>
</protein>
<comment type="caution">
    <text evidence="2">The sequence shown here is derived from an EMBL/GenBank/DDBJ whole genome shotgun (WGS) entry which is preliminary data.</text>
</comment>
<sequence>MNFWRGYWGDARVVRIRRKLVKWAFFSLILGFLSVAAAILVDWLSGTPTAVADITFTGEPFLVSLAIVAGGLGELVFDRRNQGLATIAQGVATWTALVMTVVSAIAYGVVRAGQSAELSSANVGVATPRRFRCPYCRIATL</sequence>
<proteinExistence type="predicted"/>
<feature type="transmembrane region" description="Helical" evidence="1">
    <location>
        <begin position="61"/>
        <end position="77"/>
    </location>
</feature>
<organism evidence="2 3">
    <name type="scientific">Paractinoplanes ovalisporus</name>
    <dbReference type="NCBI Taxonomy" id="2810368"/>
    <lineage>
        <taxon>Bacteria</taxon>
        <taxon>Bacillati</taxon>
        <taxon>Actinomycetota</taxon>
        <taxon>Actinomycetes</taxon>
        <taxon>Micromonosporales</taxon>
        <taxon>Micromonosporaceae</taxon>
        <taxon>Paractinoplanes</taxon>
    </lineage>
</organism>
<keyword evidence="1" id="KW-0472">Membrane</keyword>
<dbReference type="RefSeq" id="WP_203380825.1">
    <property type="nucleotide sequence ID" value="NZ_JAENHP010000016.1"/>
</dbReference>
<feature type="transmembrane region" description="Helical" evidence="1">
    <location>
        <begin position="20"/>
        <end position="41"/>
    </location>
</feature>
<name>A0ABS2ALV4_9ACTN</name>
<reference evidence="2 3" key="1">
    <citation type="submission" date="2021-01" db="EMBL/GenBank/DDBJ databases">
        <title>Actinoplanes sp. nov. LDG1-06 isolated from lichen.</title>
        <authorList>
            <person name="Saeng-In P."/>
            <person name="Phongsopitanun W."/>
            <person name="Kanchanasin P."/>
            <person name="Yuki M."/>
            <person name="Kudo T."/>
            <person name="Ohkuma M."/>
            <person name="Tanasupawat S."/>
        </authorList>
    </citation>
    <scope>NUCLEOTIDE SEQUENCE [LARGE SCALE GENOMIC DNA]</scope>
    <source>
        <strain evidence="2 3">LDG1-06</strain>
    </source>
</reference>
<evidence type="ECO:0000313" key="3">
    <source>
        <dbReference type="Proteomes" id="UP000632138"/>
    </source>
</evidence>